<reference evidence="3 4" key="1">
    <citation type="submission" date="2019-08" db="EMBL/GenBank/DDBJ databases">
        <title>Draft genome sequences of two oriental melons (Cucumis melo L. var makuwa).</title>
        <authorList>
            <person name="Kwon S.-Y."/>
        </authorList>
    </citation>
    <scope>NUCLEOTIDE SEQUENCE [LARGE SCALE GENOMIC DNA]</scope>
    <source>
        <strain evidence="4">cv. Chang Bougi</strain>
        <strain evidence="3">cv. SW 3</strain>
        <tissue evidence="2">Leaf</tissue>
    </source>
</reference>
<evidence type="ECO:0000313" key="4">
    <source>
        <dbReference type="Proteomes" id="UP000321947"/>
    </source>
</evidence>
<dbReference type="AlphaFoldDB" id="A0A5D3BPG8"/>
<comment type="caution">
    <text evidence="2">The sequence shown here is derived from an EMBL/GenBank/DDBJ whole genome shotgun (WGS) entry which is preliminary data.</text>
</comment>
<dbReference type="Proteomes" id="UP000321947">
    <property type="component" value="Unassembled WGS sequence"/>
</dbReference>
<organism evidence="2 4">
    <name type="scientific">Cucumis melo var. makuwa</name>
    <name type="common">Oriental melon</name>
    <dbReference type="NCBI Taxonomy" id="1194695"/>
    <lineage>
        <taxon>Eukaryota</taxon>
        <taxon>Viridiplantae</taxon>
        <taxon>Streptophyta</taxon>
        <taxon>Embryophyta</taxon>
        <taxon>Tracheophyta</taxon>
        <taxon>Spermatophyta</taxon>
        <taxon>Magnoliopsida</taxon>
        <taxon>eudicotyledons</taxon>
        <taxon>Gunneridae</taxon>
        <taxon>Pentapetalae</taxon>
        <taxon>rosids</taxon>
        <taxon>fabids</taxon>
        <taxon>Cucurbitales</taxon>
        <taxon>Cucurbitaceae</taxon>
        <taxon>Benincaseae</taxon>
        <taxon>Cucumis</taxon>
    </lineage>
</organism>
<sequence length="185" mass="21413">MLMLQSLKDWLCVMSSTTSWTMRMNNCHIKMEQATTNDSTMSSFSSDFDETTVMFLKFIEDLNSPTGESPLVDDNLAPSAKKPILPHTIWFNQAIGVCVRKTFSVHYLRWADVGREMHQSCPGRSTAFFVLDFRAIYRYVQYTMDATYFVVRAAQQRWPNKLPISRVGPKTNCSIVDQWDLRNKM</sequence>
<dbReference type="Proteomes" id="UP000321393">
    <property type="component" value="Unassembled WGS sequence"/>
</dbReference>
<dbReference type="EMBL" id="SSTE01009679">
    <property type="protein sequence ID" value="KAA0053185.1"/>
    <property type="molecule type" value="Genomic_DNA"/>
</dbReference>
<proteinExistence type="predicted"/>
<gene>
    <name evidence="2" type="ORF">E5676_scaffold2510G00470</name>
    <name evidence="1" type="ORF">E6C27_scaffold1192G00070</name>
</gene>
<evidence type="ECO:0000313" key="3">
    <source>
        <dbReference type="Proteomes" id="UP000321393"/>
    </source>
</evidence>
<dbReference type="EMBL" id="SSTD01017200">
    <property type="protein sequence ID" value="TYK00156.1"/>
    <property type="molecule type" value="Genomic_DNA"/>
</dbReference>
<evidence type="ECO:0000313" key="1">
    <source>
        <dbReference type="EMBL" id="KAA0053185.1"/>
    </source>
</evidence>
<name>A0A5D3BPG8_CUCMM</name>
<evidence type="ECO:0000313" key="2">
    <source>
        <dbReference type="EMBL" id="TYK00156.1"/>
    </source>
</evidence>
<protein>
    <submittedName>
        <fullName evidence="2">CACTA en-spm transposon protein</fullName>
    </submittedName>
</protein>
<accession>A0A5D3BPG8</accession>